<dbReference type="InterPro" id="IPR027417">
    <property type="entry name" value="P-loop_NTPase"/>
</dbReference>
<dbReference type="GO" id="GO:0005524">
    <property type="term" value="F:ATP binding"/>
    <property type="evidence" value="ECO:0007669"/>
    <property type="project" value="UniProtKB-KW"/>
</dbReference>
<accession>A0A1A0HIT6</accession>
<dbReference type="GeneID" id="30031571"/>
<keyword evidence="2" id="KW-0547">Nucleotide-binding</keyword>
<dbReference type="SUPFAM" id="SSF52540">
    <property type="entry name" value="P-loop containing nucleoside triphosphate hydrolases"/>
    <property type="match status" value="1"/>
</dbReference>
<protein>
    <recommendedName>
        <fullName evidence="6">AFG1-like ATPase</fullName>
    </recommendedName>
</protein>
<dbReference type="Proteomes" id="UP000092555">
    <property type="component" value="Unassembled WGS sequence"/>
</dbReference>
<dbReference type="EMBL" id="LXTC01000001">
    <property type="protein sequence ID" value="OBA23916.1"/>
    <property type="molecule type" value="Genomic_DNA"/>
</dbReference>
<gene>
    <name evidence="4" type="ORF">METBIDRAFT_76838</name>
</gene>
<comment type="caution">
    <text evidence="4">The sequence shown here is derived from an EMBL/GenBank/DDBJ whole genome shotgun (WGS) entry which is preliminary data.</text>
</comment>
<dbReference type="InterPro" id="IPR005654">
    <property type="entry name" value="ATPase_AFG1-like"/>
</dbReference>
<evidence type="ECO:0000313" key="4">
    <source>
        <dbReference type="EMBL" id="OBA23916.1"/>
    </source>
</evidence>
<keyword evidence="5" id="KW-1185">Reference proteome</keyword>
<dbReference type="RefSeq" id="XP_018714397.1">
    <property type="nucleotide sequence ID" value="XM_018858595.1"/>
</dbReference>
<dbReference type="GO" id="GO:0005739">
    <property type="term" value="C:mitochondrion"/>
    <property type="evidence" value="ECO:0007669"/>
    <property type="project" value="TreeGrafter"/>
</dbReference>
<dbReference type="PANTHER" id="PTHR12169">
    <property type="entry name" value="ATPASE N2B"/>
    <property type="match status" value="1"/>
</dbReference>
<comment type="similarity">
    <text evidence="1">Belongs to the AFG1 ATPase family.</text>
</comment>
<evidence type="ECO:0000313" key="5">
    <source>
        <dbReference type="Proteomes" id="UP000092555"/>
    </source>
</evidence>
<dbReference type="FunFam" id="3.40.50.300:FF:002222">
    <property type="entry name" value="AFG1-family ATPase, variant"/>
    <property type="match status" value="1"/>
</dbReference>
<evidence type="ECO:0000256" key="2">
    <source>
        <dbReference type="ARBA" id="ARBA00022741"/>
    </source>
</evidence>
<evidence type="ECO:0008006" key="6">
    <source>
        <dbReference type="Google" id="ProtNLM"/>
    </source>
</evidence>
<dbReference type="NCBIfam" id="NF040713">
    <property type="entry name" value="ZapE"/>
    <property type="match status" value="1"/>
</dbReference>
<evidence type="ECO:0000256" key="3">
    <source>
        <dbReference type="ARBA" id="ARBA00022840"/>
    </source>
</evidence>
<proteinExistence type="inferred from homology"/>
<keyword evidence="3" id="KW-0067">ATP-binding</keyword>
<reference evidence="4 5" key="1">
    <citation type="submission" date="2016-05" db="EMBL/GenBank/DDBJ databases">
        <title>Comparative genomics of biotechnologically important yeasts.</title>
        <authorList>
            <consortium name="DOE Joint Genome Institute"/>
            <person name="Riley R."/>
            <person name="Haridas S."/>
            <person name="Wolfe K.H."/>
            <person name="Lopes M.R."/>
            <person name="Hittinger C.T."/>
            <person name="Goker M."/>
            <person name="Salamov A."/>
            <person name="Wisecaver J."/>
            <person name="Long T.M."/>
            <person name="Aerts A.L."/>
            <person name="Barry K."/>
            <person name="Choi C."/>
            <person name="Clum A."/>
            <person name="Coughlan A.Y."/>
            <person name="Deshpande S."/>
            <person name="Douglass A.P."/>
            <person name="Hanson S.J."/>
            <person name="Klenk H.-P."/>
            <person name="LaButti K."/>
            <person name="Lapidus A."/>
            <person name="Lindquist E."/>
            <person name="Lipzen A."/>
            <person name="Meier-kolthoff J.P."/>
            <person name="Ohm R.A."/>
            <person name="Otillar R.P."/>
            <person name="Pangilinan J."/>
            <person name="Peng Y."/>
            <person name="Rokas A."/>
            <person name="Rosa C.A."/>
            <person name="Scheuner C."/>
            <person name="Sibirny A.A."/>
            <person name="Slot J.C."/>
            <person name="Stielow J.B."/>
            <person name="Sun H."/>
            <person name="Kurtzman C.P."/>
            <person name="Blackwell M."/>
            <person name="Grigoriev I.V."/>
            <person name="Jeffries T.W."/>
        </authorList>
    </citation>
    <scope>NUCLEOTIDE SEQUENCE [LARGE SCALE GENOMIC DNA]</scope>
    <source>
        <strain evidence="4 5">NRRL YB-4993</strain>
    </source>
</reference>
<name>A0A1A0HIT6_9ASCO</name>
<evidence type="ECO:0000256" key="1">
    <source>
        <dbReference type="ARBA" id="ARBA00010322"/>
    </source>
</evidence>
<sequence>MRSPFKKVIYCRIRLYSNTTKGIQGFEGRTPTTLFTCDQEEREALTTTDPFLVYKSYISLGKLIKDEYQLRVMKEFQKLYNRLIDYKPHSAMPVKQALLLRKLEIAQAKEKLEIESLTHAPIHKFKKWFQKDADVQKMEIVKHMTDEEELHGMYSPQGLLVHGEVGCGKSMLMDIFASSLPHDSKMRWHYNSFILWVFGEIHKIQKERMLTESVSLKRKFTMENEFILFEIAQKMIDKSTIFMLDEFMLPDIAAAQIIRILFVHYFKLGGVLIATSNKLPEELYSSEFNKSKFNSFVGLLHNRCVSVDMRSSMDYRKHFAQMSPGEKNLIVKKNNPIHQVQWNDLLRRKAVGSSVSVDNLNSDVKELNWEAAEICVYNRKSVIPKTLNGSLCWVDFNYICGGSFSSSDYITLASKFKIFIVDDVPVMNTKKKNEARRFITLVDALYEARCQLFLRCSVSPEEIFFPSESMDQTDNETVQQEEMYAKTSMQTLNPYRPNVSSYDQAYAKVYEHEGKDTNENFGNLKAFTGEDEKFAYKRAVSRIHEMVASDHWRSSDRWLPIDQSMRPWERSNGLHPVTKRGNFDPDVEFLVLPRDLKDIKETLKVSMPRDVSAKLSIPFRQFNEKISPEFFNMLHFWGLGEWTIDQQKKIKDKIAHSWVSGGIRRK</sequence>
<dbReference type="GO" id="GO:0016887">
    <property type="term" value="F:ATP hydrolysis activity"/>
    <property type="evidence" value="ECO:0007669"/>
    <property type="project" value="InterPro"/>
</dbReference>
<dbReference type="Pfam" id="PF03969">
    <property type="entry name" value="AFG1_ATPase"/>
    <property type="match status" value="1"/>
</dbReference>
<organism evidence="4 5">
    <name type="scientific">Metschnikowia bicuspidata var. bicuspidata NRRL YB-4993</name>
    <dbReference type="NCBI Taxonomy" id="869754"/>
    <lineage>
        <taxon>Eukaryota</taxon>
        <taxon>Fungi</taxon>
        <taxon>Dikarya</taxon>
        <taxon>Ascomycota</taxon>
        <taxon>Saccharomycotina</taxon>
        <taxon>Pichiomycetes</taxon>
        <taxon>Metschnikowiaceae</taxon>
        <taxon>Metschnikowia</taxon>
    </lineage>
</organism>
<dbReference type="Gene3D" id="3.40.50.300">
    <property type="entry name" value="P-loop containing nucleotide triphosphate hydrolases"/>
    <property type="match status" value="1"/>
</dbReference>
<dbReference type="OrthoDB" id="548867at2759"/>
<dbReference type="AlphaFoldDB" id="A0A1A0HIT6"/>
<dbReference type="PANTHER" id="PTHR12169:SF2">
    <property type="entry name" value="AFG1P"/>
    <property type="match status" value="1"/>
</dbReference>